<dbReference type="EMBL" id="JACORT010000002">
    <property type="protein sequence ID" value="MBC5782704.1"/>
    <property type="molecule type" value="Genomic_DNA"/>
</dbReference>
<dbReference type="RefSeq" id="WP_187075455.1">
    <property type="nucleotide sequence ID" value="NZ_JACORT010000002.1"/>
</dbReference>
<evidence type="ECO:0000313" key="2">
    <source>
        <dbReference type="Proteomes" id="UP000608513"/>
    </source>
</evidence>
<dbReference type="InterPro" id="IPR002763">
    <property type="entry name" value="DUF72"/>
</dbReference>
<reference evidence="1" key="1">
    <citation type="submission" date="2020-08" db="EMBL/GenBank/DDBJ databases">
        <title>Ramlibacter sp. USB13 16S ribosomal RNA gene genome sequencing and assembly.</title>
        <authorList>
            <person name="Kang M."/>
        </authorList>
    </citation>
    <scope>NUCLEOTIDE SEQUENCE</scope>
    <source>
        <strain evidence="1">USB13</strain>
    </source>
</reference>
<gene>
    <name evidence="1" type="ORF">H8N03_07085</name>
</gene>
<dbReference type="Proteomes" id="UP000608513">
    <property type="component" value="Unassembled WGS sequence"/>
</dbReference>
<proteinExistence type="predicted"/>
<dbReference type="PANTHER" id="PTHR30348">
    <property type="entry name" value="UNCHARACTERIZED PROTEIN YECE"/>
    <property type="match status" value="1"/>
</dbReference>
<dbReference type="PANTHER" id="PTHR30348:SF4">
    <property type="entry name" value="DUF72 DOMAIN-CONTAINING PROTEIN"/>
    <property type="match status" value="1"/>
</dbReference>
<comment type="caution">
    <text evidence="1">The sequence shown here is derived from an EMBL/GenBank/DDBJ whole genome shotgun (WGS) entry which is preliminary data.</text>
</comment>
<dbReference type="Pfam" id="PF01904">
    <property type="entry name" value="DUF72"/>
    <property type="match status" value="1"/>
</dbReference>
<keyword evidence="2" id="KW-1185">Reference proteome</keyword>
<organism evidence="1 2">
    <name type="scientific">Ramlibacter cellulosilyticus</name>
    <dbReference type="NCBI Taxonomy" id="2764187"/>
    <lineage>
        <taxon>Bacteria</taxon>
        <taxon>Pseudomonadati</taxon>
        <taxon>Pseudomonadota</taxon>
        <taxon>Betaproteobacteria</taxon>
        <taxon>Burkholderiales</taxon>
        <taxon>Comamonadaceae</taxon>
        <taxon>Ramlibacter</taxon>
    </lineage>
</organism>
<accession>A0A923MR64</accession>
<dbReference type="InterPro" id="IPR036520">
    <property type="entry name" value="UPF0759_sf"/>
</dbReference>
<protein>
    <submittedName>
        <fullName evidence="1">DUF72 domain-containing protein</fullName>
    </submittedName>
</protein>
<dbReference type="SUPFAM" id="SSF117396">
    <property type="entry name" value="TM1631-like"/>
    <property type="match status" value="1"/>
</dbReference>
<dbReference type="AlphaFoldDB" id="A0A923MR64"/>
<name>A0A923MR64_9BURK</name>
<evidence type="ECO:0000313" key="1">
    <source>
        <dbReference type="EMBL" id="MBC5782704.1"/>
    </source>
</evidence>
<dbReference type="Gene3D" id="3.20.20.410">
    <property type="entry name" value="Protein of unknown function UPF0759"/>
    <property type="match status" value="1"/>
</dbReference>
<sequence length="248" mass="28153">MPRIHVGVGGWTFEPWRDNFYPAGLPHSRELHYASRQLTAIEVNGTFYSTFKPDTFAKWRDETPDGFVFSLKAHRFTTHRKDLGTAQEGVDRFTGSGIAQLGDKLGPLVWQFMPTKRFVAEEVESFLKLLPREVEGRPLRHVLDVRHESFATEEYLELLARHGCTTVYTDSPKFPAIPHAKSELAYLRLMRSEADCATGYAPEALRPWVEGAKEWAEMGEANEAFVYFINGAKERAPAAAMEFLKQLG</sequence>